<evidence type="ECO:0000313" key="3">
    <source>
        <dbReference type="Proteomes" id="UP000011713"/>
    </source>
</evidence>
<name>M4BNQ3_HYAAE</name>
<protein>
    <submittedName>
        <fullName evidence="2">Uncharacterized protein</fullName>
    </submittedName>
</protein>
<dbReference type="EnsemblProtists" id="HpaT808041">
    <property type="protein sequence ID" value="HpaP808041"/>
    <property type="gene ID" value="HpaG808041"/>
</dbReference>
<reference evidence="2" key="2">
    <citation type="submission" date="2015-06" db="UniProtKB">
        <authorList>
            <consortium name="EnsemblProtists"/>
        </authorList>
    </citation>
    <scope>IDENTIFICATION</scope>
    <source>
        <strain evidence="2">Emoy2</strain>
    </source>
</reference>
<dbReference type="EMBL" id="JH598462">
    <property type="status" value="NOT_ANNOTATED_CDS"/>
    <property type="molecule type" value="Genomic_DNA"/>
</dbReference>
<accession>M4BNQ3</accession>
<sequence length="64" mass="7309">MIIDQEWTTYAKEPSTECRRHVTAYPEFSPPPTAIGRSKNVNDKAQDREAAQVVRRLAYQASTK</sequence>
<feature type="region of interest" description="Disordered" evidence="1">
    <location>
        <begin position="24"/>
        <end position="45"/>
    </location>
</feature>
<organism evidence="2 3">
    <name type="scientific">Hyaloperonospora arabidopsidis (strain Emoy2)</name>
    <name type="common">Downy mildew agent</name>
    <name type="synonym">Peronospora arabidopsidis</name>
    <dbReference type="NCBI Taxonomy" id="559515"/>
    <lineage>
        <taxon>Eukaryota</taxon>
        <taxon>Sar</taxon>
        <taxon>Stramenopiles</taxon>
        <taxon>Oomycota</taxon>
        <taxon>Peronosporomycetes</taxon>
        <taxon>Peronosporales</taxon>
        <taxon>Peronosporaceae</taxon>
        <taxon>Hyaloperonospora</taxon>
    </lineage>
</organism>
<proteinExistence type="predicted"/>
<reference evidence="3" key="1">
    <citation type="journal article" date="2010" name="Science">
        <title>Signatures of adaptation to obligate biotrophy in the Hyaloperonospora arabidopsidis genome.</title>
        <authorList>
            <person name="Baxter L."/>
            <person name="Tripathy S."/>
            <person name="Ishaque N."/>
            <person name="Boot N."/>
            <person name="Cabral A."/>
            <person name="Kemen E."/>
            <person name="Thines M."/>
            <person name="Ah-Fong A."/>
            <person name="Anderson R."/>
            <person name="Badejoko W."/>
            <person name="Bittner-Eddy P."/>
            <person name="Boore J.L."/>
            <person name="Chibucos M.C."/>
            <person name="Coates M."/>
            <person name="Dehal P."/>
            <person name="Delehaunty K."/>
            <person name="Dong S."/>
            <person name="Downton P."/>
            <person name="Dumas B."/>
            <person name="Fabro G."/>
            <person name="Fronick C."/>
            <person name="Fuerstenberg S.I."/>
            <person name="Fulton L."/>
            <person name="Gaulin E."/>
            <person name="Govers F."/>
            <person name="Hughes L."/>
            <person name="Humphray S."/>
            <person name="Jiang R.H."/>
            <person name="Judelson H."/>
            <person name="Kamoun S."/>
            <person name="Kyung K."/>
            <person name="Meijer H."/>
            <person name="Minx P."/>
            <person name="Morris P."/>
            <person name="Nelson J."/>
            <person name="Phuntumart V."/>
            <person name="Qutob D."/>
            <person name="Rehmany A."/>
            <person name="Rougon-Cardoso A."/>
            <person name="Ryden P."/>
            <person name="Torto-Alalibo T."/>
            <person name="Studholme D."/>
            <person name="Wang Y."/>
            <person name="Win J."/>
            <person name="Wood J."/>
            <person name="Clifton S.W."/>
            <person name="Rogers J."/>
            <person name="Van den Ackerveken G."/>
            <person name="Jones J.D."/>
            <person name="McDowell J.M."/>
            <person name="Beynon J."/>
            <person name="Tyler B.M."/>
        </authorList>
    </citation>
    <scope>NUCLEOTIDE SEQUENCE [LARGE SCALE GENOMIC DNA]</scope>
    <source>
        <strain evidence="3">Emoy2</strain>
    </source>
</reference>
<dbReference type="Proteomes" id="UP000011713">
    <property type="component" value="Unassembled WGS sequence"/>
</dbReference>
<keyword evidence="3" id="KW-1185">Reference proteome</keyword>
<dbReference type="InParanoid" id="M4BNQ3"/>
<dbReference type="HOGENOM" id="CLU_2872432_0_0_1"/>
<dbReference type="AlphaFoldDB" id="M4BNQ3"/>
<evidence type="ECO:0000313" key="2">
    <source>
        <dbReference type="EnsemblProtists" id="HpaP808041"/>
    </source>
</evidence>
<evidence type="ECO:0000256" key="1">
    <source>
        <dbReference type="SAM" id="MobiDB-lite"/>
    </source>
</evidence>
<dbReference type="VEuPathDB" id="FungiDB:HpaG808041"/>